<comment type="caution">
    <text evidence="3">The sequence shown here is derived from an EMBL/GenBank/DDBJ whole genome shotgun (WGS) entry which is preliminary data.</text>
</comment>
<evidence type="ECO:0000259" key="2">
    <source>
        <dbReference type="PROSITE" id="PS50943"/>
    </source>
</evidence>
<dbReference type="Pfam" id="PF09517">
    <property type="entry name" value="RE_Eco29kI"/>
    <property type="match status" value="1"/>
</dbReference>
<dbReference type="Proteomes" id="UP001592528">
    <property type="component" value="Unassembled WGS sequence"/>
</dbReference>
<keyword evidence="3" id="KW-0378">Hydrolase</keyword>
<dbReference type="InterPro" id="IPR010982">
    <property type="entry name" value="Lambda_DNA-bd_dom_sf"/>
</dbReference>
<dbReference type="InterPro" id="IPR001387">
    <property type="entry name" value="Cro/C1-type_HTH"/>
</dbReference>
<proteinExistence type="predicted"/>
<keyword evidence="3" id="KW-0540">Nuclease</keyword>
<evidence type="ECO:0000313" key="3">
    <source>
        <dbReference type="EMBL" id="MFC1407128.1"/>
    </source>
</evidence>
<dbReference type="GO" id="GO:0004519">
    <property type="term" value="F:endonuclease activity"/>
    <property type="evidence" value="ECO:0007669"/>
    <property type="project" value="UniProtKB-KW"/>
</dbReference>
<dbReference type="EC" id="3.1.21.-" evidence="3"/>
<accession>A0ABV6V0E8</accession>
<dbReference type="SMART" id="SM00530">
    <property type="entry name" value="HTH_XRE"/>
    <property type="match status" value="1"/>
</dbReference>
<feature type="compositionally biased region" description="Basic and acidic residues" evidence="1">
    <location>
        <begin position="81"/>
        <end position="103"/>
    </location>
</feature>
<reference evidence="3 4" key="1">
    <citation type="submission" date="2024-09" db="EMBL/GenBank/DDBJ databases">
        <authorList>
            <person name="Lee S.D."/>
        </authorList>
    </citation>
    <scope>NUCLEOTIDE SEQUENCE [LARGE SCALE GENOMIC DNA]</scope>
    <source>
        <strain evidence="3 4">N1-5</strain>
    </source>
</reference>
<organism evidence="3 4">
    <name type="scientific">Streptacidiphilus cavernicola</name>
    <dbReference type="NCBI Taxonomy" id="3342716"/>
    <lineage>
        <taxon>Bacteria</taxon>
        <taxon>Bacillati</taxon>
        <taxon>Actinomycetota</taxon>
        <taxon>Actinomycetes</taxon>
        <taxon>Kitasatosporales</taxon>
        <taxon>Streptomycetaceae</taxon>
        <taxon>Streptacidiphilus</taxon>
    </lineage>
</organism>
<dbReference type="RefSeq" id="WP_084715488.1">
    <property type="nucleotide sequence ID" value="NZ_JBHEZZ010000039.1"/>
</dbReference>
<evidence type="ECO:0000256" key="1">
    <source>
        <dbReference type="SAM" id="MobiDB-lite"/>
    </source>
</evidence>
<dbReference type="CDD" id="cd00093">
    <property type="entry name" value="HTH_XRE"/>
    <property type="match status" value="1"/>
</dbReference>
<sequence>MAERDFLAELAAELTQARAAKRWSVERLARECGLSRTTASQAMNARRGRPVPSVETVIAICRVTGVDSRACLPLLEQGRDRERLTAPGPRADDGSRQFTREPDATGSSELDAPFNPLRPENLERSVQWALESAPPVPLARELQSNSGCGIFALYYTGPFDLYQPVSFPACLTPLYVGTVRAPWRRQGGQVDGQGGMRRRLRTYGQSIDQCNNLNLPDFQTRYLPVEEMFLDGAERLLIGDHRPVWNTVATGIGMRVVRGSQGLRTRWDELHPGRAGVEALRPSSQSADEIRTAVRRHFEDDTDA</sequence>
<evidence type="ECO:0000313" key="4">
    <source>
        <dbReference type="Proteomes" id="UP001592528"/>
    </source>
</evidence>
<feature type="domain" description="HTH cro/C1-type" evidence="2">
    <location>
        <begin position="14"/>
        <end position="71"/>
    </location>
</feature>
<name>A0ABV6V0E8_9ACTN</name>
<feature type="region of interest" description="Disordered" evidence="1">
    <location>
        <begin position="81"/>
        <end position="116"/>
    </location>
</feature>
<dbReference type="InterPro" id="IPR018575">
    <property type="entry name" value="Restrct_endonuc_II_Eco29kI"/>
</dbReference>
<protein>
    <submittedName>
        <fullName evidence="3">Eco29kI family restriction endonuclease</fullName>
        <ecNumber evidence="3">3.1.21.-</ecNumber>
    </submittedName>
</protein>
<dbReference type="EMBL" id="JBHEZZ010000039">
    <property type="protein sequence ID" value="MFC1407128.1"/>
    <property type="molecule type" value="Genomic_DNA"/>
</dbReference>
<dbReference type="Pfam" id="PF13560">
    <property type="entry name" value="HTH_31"/>
    <property type="match status" value="1"/>
</dbReference>
<dbReference type="PROSITE" id="PS50943">
    <property type="entry name" value="HTH_CROC1"/>
    <property type="match status" value="1"/>
</dbReference>
<gene>
    <name evidence="3" type="ORF">ACEZDJ_38180</name>
</gene>
<dbReference type="GO" id="GO:0016787">
    <property type="term" value="F:hydrolase activity"/>
    <property type="evidence" value="ECO:0007669"/>
    <property type="project" value="UniProtKB-KW"/>
</dbReference>
<keyword evidence="4" id="KW-1185">Reference proteome</keyword>
<keyword evidence="3" id="KW-0255">Endonuclease</keyword>
<dbReference type="SUPFAM" id="SSF47413">
    <property type="entry name" value="lambda repressor-like DNA-binding domains"/>
    <property type="match status" value="1"/>
</dbReference>
<dbReference type="Gene3D" id="1.10.260.40">
    <property type="entry name" value="lambda repressor-like DNA-binding domains"/>
    <property type="match status" value="1"/>
</dbReference>